<dbReference type="AlphaFoldDB" id="A0A4R6UUI7"/>
<organism evidence="2 3">
    <name type="scientific">Permianibacter aggregans</name>
    <dbReference type="NCBI Taxonomy" id="1510150"/>
    <lineage>
        <taxon>Bacteria</taxon>
        <taxon>Pseudomonadati</taxon>
        <taxon>Pseudomonadota</taxon>
        <taxon>Gammaproteobacteria</taxon>
        <taxon>Pseudomonadales</taxon>
        <taxon>Pseudomonadaceae</taxon>
        <taxon>Permianibacter</taxon>
    </lineage>
</organism>
<dbReference type="InterPro" id="IPR006837">
    <property type="entry name" value="Divergent_DAC"/>
</dbReference>
<evidence type="ECO:0000256" key="1">
    <source>
        <dbReference type="SAM" id="SignalP"/>
    </source>
</evidence>
<protein>
    <recommendedName>
        <fullName evidence="4">Divergent polysaccharide deacetylase</fullName>
    </recommendedName>
</protein>
<dbReference type="Gene3D" id="3.20.20.370">
    <property type="entry name" value="Glycoside hydrolase/deacetylase"/>
    <property type="match status" value="1"/>
</dbReference>
<dbReference type="PANTHER" id="PTHR30105">
    <property type="entry name" value="UNCHARACTERIZED YIBQ-RELATED"/>
    <property type="match status" value="1"/>
</dbReference>
<dbReference type="SUPFAM" id="SSF88713">
    <property type="entry name" value="Glycoside hydrolase/deacetylase"/>
    <property type="match status" value="1"/>
</dbReference>
<dbReference type="Pfam" id="PF04748">
    <property type="entry name" value="Polysacc_deac_2"/>
    <property type="match status" value="1"/>
</dbReference>
<dbReference type="GO" id="GO:0005975">
    <property type="term" value="P:carbohydrate metabolic process"/>
    <property type="evidence" value="ECO:0007669"/>
    <property type="project" value="InterPro"/>
</dbReference>
<dbReference type="InterPro" id="IPR011330">
    <property type="entry name" value="Glyco_hydro/deAcase_b/a-brl"/>
</dbReference>
<proteinExistence type="predicted"/>
<dbReference type="PANTHER" id="PTHR30105:SF2">
    <property type="entry name" value="DIVERGENT POLYSACCHARIDE DEACETYLASE SUPERFAMILY"/>
    <property type="match status" value="1"/>
</dbReference>
<dbReference type="OrthoDB" id="9784811at2"/>
<evidence type="ECO:0000313" key="2">
    <source>
        <dbReference type="EMBL" id="TDQ49045.1"/>
    </source>
</evidence>
<reference evidence="2 3" key="1">
    <citation type="submission" date="2019-03" db="EMBL/GenBank/DDBJ databases">
        <title>Genomic Encyclopedia of Type Strains, Phase IV (KMG-IV): sequencing the most valuable type-strain genomes for metagenomic binning, comparative biology and taxonomic classification.</title>
        <authorList>
            <person name="Goeker M."/>
        </authorList>
    </citation>
    <scope>NUCLEOTIDE SEQUENCE [LARGE SCALE GENOMIC DNA]</scope>
    <source>
        <strain evidence="2 3">DSM 103792</strain>
    </source>
</reference>
<dbReference type="RefSeq" id="WP_133589314.1">
    <property type="nucleotide sequence ID" value="NZ_CP037953.1"/>
</dbReference>
<gene>
    <name evidence="2" type="ORF">EV696_10519</name>
</gene>
<accession>A0A4R6UUI7</accession>
<keyword evidence="1" id="KW-0732">Signal</keyword>
<evidence type="ECO:0000313" key="3">
    <source>
        <dbReference type="Proteomes" id="UP000295375"/>
    </source>
</evidence>
<dbReference type="Proteomes" id="UP000295375">
    <property type="component" value="Unassembled WGS sequence"/>
</dbReference>
<keyword evidence="3" id="KW-1185">Reference proteome</keyword>
<feature type="signal peptide" evidence="1">
    <location>
        <begin position="1"/>
        <end position="16"/>
    </location>
</feature>
<feature type="chain" id="PRO_5020388263" description="Divergent polysaccharide deacetylase" evidence="1">
    <location>
        <begin position="17"/>
        <end position="296"/>
    </location>
</feature>
<name>A0A4R6UUI7_9GAMM</name>
<sequence length="296" mass="32664">MTKTLFVLLLATLAHAAEALPRIAILIDDMGDNRPLGERALALKGAVSYAFLPHTAHAPEMAREANALGRDVLLHAPMESEASLQLMGKGALTTGMSEAQLREQLRINLQSIPYVQGFNNHMGSVLTRDRQRMQWLFEEVKGSPLFFVDSRTTAESVALPEARRLGVPSVGRDIFLDHVDSEQAVDEQFDRLLKIARQRGYALAIGHPKRNTLAVLEKRLNALAREQVELVPVSLLTGNSPVSRHYAALTSKPVKSLPVKPESANRRSCSPTPAKQFSDYWLLAQRTLRCDAVGSE</sequence>
<dbReference type="CDD" id="cd10936">
    <property type="entry name" value="CE4_DAC2"/>
    <property type="match status" value="1"/>
</dbReference>
<dbReference type="EMBL" id="SNYM01000005">
    <property type="protein sequence ID" value="TDQ49045.1"/>
    <property type="molecule type" value="Genomic_DNA"/>
</dbReference>
<evidence type="ECO:0008006" key="4">
    <source>
        <dbReference type="Google" id="ProtNLM"/>
    </source>
</evidence>
<comment type="caution">
    <text evidence="2">The sequence shown here is derived from an EMBL/GenBank/DDBJ whole genome shotgun (WGS) entry which is preliminary data.</text>
</comment>